<proteinExistence type="predicted"/>
<evidence type="ECO:0008006" key="3">
    <source>
        <dbReference type="Google" id="ProtNLM"/>
    </source>
</evidence>
<protein>
    <recommendedName>
        <fullName evidence="3">DUF674 family protein</fullName>
    </recommendedName>
</protein>
<keyword evidence="2" id="KW-1185">Reference proteome</keyword>
<dbReference type="PANTHER" id="PTHR33103">
    <property type="entry name" value="OS01G0153900 PROTEIN"/>
    <property type="match status" value="1"/>
</dbReference>
<comment type="caution">
    <text evidence="1">The sequence shown here is derived from an EMBL/GenBank/DDBJ whole genome shotgun (WGS) entry which is preliminary data.</text>
</comment>
<evidence type="ECO:0000313" key="2">
    <source>
        <dbReference type="Proteomes" id="UP001412067"/>
    </source>
</evidence>
<evidence type="ECO:0000313" key="1">
    <source>
        <dbReference type="EMBL" id="KAK8965656.1"/>
    </source>
</evidence>
<dbReference type="Pfam" id="PF05056">
    <property type="entry name" value="DUF674"/>
    <property type="match status" value="1"/>
</dbReference>
<sequence>MSSSSPPPSTPYMIKVRFLVDSEKKRVVFAEAGSDFVDVLFSFLTRPLGDIVHLLSGQSGLVSLDNLYKSVKLLDKKLMHTRACKKMLLYPRSAAAIQCEDLKITGIYEQNPRTFYTCSQVDCLTKSTCYYTYTSKVLCRFCGELMDEYRFWPKETSDEDGVFVNQAAEFMITDSLRVLPLSSKNCLSLLKELQIEDASILQEMTIEFGWKEALNFLKKSLVSNNVLTEVCFRKSYAQAVPDYSLQIKEEIIDIEVEKAISIELILNKRNNSVLYAEVGANFVNLMFSFLTFPLGCVFRILQDRPSISGCINNLYSSIELMDLDIFKSETCRNMLKNPKLSTFHGFNNQILELEEMASKKLLESMGCPMCYLRNGYKPSNCLHQINEAEFIEQNPKSAKGVLDNGGAFVRGPRKYMVKDNLDVAPLSFITAIGDGMSFPVSKLVRKQVFVDKGKALSLLSAMLDSNTVLTDVFFPKSKPPRRS</sequence>
<dbReference type="PANTHER" id="PTHR33103:SF27">
    <property type="entry name" value="OS04G0594700 PROTEIN"/>
    <property type="match status" value="1"/>
</dbReference>
<organism evidence="1 2">
    <name type="scientific">Platanthera guangdongensis</name>
    <dbReference type="NCBI Taxonomy" id="2320717"/>
    <lineage>
        <taxon>Eukaryota</taxon>
        <taxon>Viridiplantae</taxon>
        <taxon>Streptophyta</taxon>
        <taxon>Embryophyta</taxon>
        <taxon>Tracheophyta</taxon>
        <taxon>Spermatophyta</taxon>
        <taxon>Magnoliopsida</taxon>
        <taxon>Liliopsida</taxon>
        <taxon>Asparagales</taxon>
        <taxon>Orchidaceae</taxon>
        <taxon>Orchidoideae</taxon>
        <taxon>Orchideae</taxon>
        <taxon>Orchidinae</taxon>
        <taxon>Platanthera</taxon>
    </lineage>
</organism>
<dbReference type="EMBL" id="JBBWWR010000006">
    <property type="protein sequence ID" value="KAK8965656.1"/>
    <property type="molecule type" value="Genomic_DNA"/>
</dbReference>
<dbReference type="Proteomes" id="UP001412067">
    <property type="component" value="Unassembled WGS sequence"/>
</dbReference>
<accession>A0ABR2MNN0</accession>
<gene>
    <name evidence="1" type="ORF">KSP40_PGU020456</name>
</gene>
<name>A0ABR2MNN0_9ASPA</name>
<dbReference type="InterPro" id="IPR007750">
    <property type="entry name" value="DUF674"/>
</dbReference>
<reference evidence="1 2" key="1">
    <citation type="journal article" date="2022" name="Nat. Plants">
        <title>Genomes of leafy and leafless Platanthera orchids illuminate the evolution of mycoheterotrophy.</title>
        <authorList>
            <person name="Li M.H."/>
            <person name="Liu K.W."/>
            <person name="Li Z."/>
            <person name="Lu H.C."/>
            <person name="Ye Q.L."/>
            <person name="Zhang D."/>
            <person name="Wang J.Y."/>
            <person name="Li Y.F."/>
            <person name="Zhong Z.M."/>
            <person name="Liu X."/>
            <person name="Yu X."/>
            <person name="Liu D.K."/>
            <person name="Tu X.D."/>
            <person name="Liu B."/>
            <person name="Hao Y."/>
            <person name="Liao X.Y."/>
            <person name="Jiang Y.T."/>
            <person name="Sun W.H."/>
            <person name="Chen J."/>
            <person name="Chen Y.Q."/>
            <person name="Ai Y."/>
            <person name="Zhai J.W."/>
            <person name="Wu S.S."/>
            <person name="Zhou Z."/>
            <person name="Hsiao Y.Y."/>
            <person name="Wu W.L."/>
            <person name="Chen Y.Y."/>
            <person name="Lin Y.F."/>
            <person name="Hsu J.L."/>
            <person name="Li C.Y."/>
            <person name="Wang Z.W."/>
            <person name="Zhao X."/>
            <person name="Zhong W.Y."/>
            <person name="Ma X.K."/>
            <person name="Ma L."/>
            <person name="Huang J."/>
            <person name="Chen G.Z."/>
            <person name="Huang M.Z."/>
            <person name="Huang L."/>
            <person name="Peng D.H."/>
            <person name="Luo Y.B."/>
            <person name="Zou S.Q."/>
            <person name="Chen S.P."/>
            <person name="Lan S."/>
            <person name="Tsai W.C."/>
            <person name="Van de Peer Y."/>
            <person name="Liu Z.J."/>
        </authorList>
    </citation>
    <scope>NUCLEOTIDE SEQUENCE [LARGE SCALE GENOMIC DNA]</scope>
    <source>
        <strain evidence="1">Lor288</strain>
    </source>
</reference>